<feature type="region of interest" description="Disordered" evidence="1">
    <location>
        <begin position="71"/>
        <end position="140"/>
    </location>
</feature>
<feature type="compositionally biased region" description="Basic residues" evidence="1">
    <location>
        <begin position="98"/>
        <end position="113"/>
    </location>
</feature>
<gene>
    <name evidence="2" type="ORF">LCGC14_0671190</name>
</gene>
<sequence>MDLIHQLSWKVTAKEPTKWGRRTTKEEQEEMEKEKHTPGKKKKRGRSQHLDKYSKDLAESLERGKRCGKSFIAKEDDCHQGETELDEGSGGELETAPKKPRVKKGVPHGRTPKTIKQEGTPGERFQQAGVPGQVETPEDGMGMLVGDGYLSDGTDGIYDVEGNSKPHRIYFPAIIDQAASQYLCSGIADLMKLASHVDYFFRNSTTEQVGAGHEMLPFVELDELQLGKLAQTNPEIAGWLVHSVLVRNETPTGANFDNMILLKNGRPTIRHFGGCLLWTEMGKRRPDGMSPEALPELQGLRSSELSWNSAAVFGQLTDEQVLAGIRQYLTQVNEKDILDLVDASKFAPDDRIEIGKGLIMRKRMLESMAGEDHEEA</sequence>
<feature type="compositionally biased region" description="Basic and acidic residues" evidence="1">
    <location>
        <begin position="12"/>
        <end position="37"/>
    </location>
</feature>
<dbReference type="AlphaFoldDB" id="A0A0F9QVY2"/>
<feature type="region of interest" description="Disordered" evidence="1">
    <location>
        <begin position="1"/>
        <end position="56"/>
    </location>
</feature>
<evidence type="ECO:0000313" key="2">
    <source>
        <dbReference type="EMBL" id="KKN46614.1"/>
    </source>
</evidence>
<feature type="compositionally biased region" description="Basic and acidic residues" evidence="1">
    <location>
        <begin position="72"/>
        <end position="82"/>
    </location>
</feature>
<evidence type="ECO:0000256" key="1">
    <source>
        <dbReference type="SAM" id="MobiDB-lite"/>
    </source>
</evidence>
<feature type="compositionally biased region" description="Basic residues" evidence="1">
    <location>
        <begin position="38"/>
        <end position="47"/>
    </location>
</feature>
<accession>A0A0F9QVY2</accession>
<name>A0A0F9QVY2_9ZZZZ</name>
<reference evidence="2" key="1">
    <citation type="journal article" date="2015" name="Nature">
        <title>Complex archaea that bridge the gap between prokaryotes and eukaryotes.</title>
        <authorList>
            <person name="Spang A."/>
            <person name="Saw J.H."/>
            <person name="Jorgensen S.L."/>
            <person name="Zaremba-Niedzwiedzka K."/>
            <person name="Martijn J."/>
            <person name="Lind A.E."/>
            <person name="van Eijk R."/>
            <person name="Schleper C."/>
            <person name="Guy L."/>
            <person name="Ettema T.J."/>
        </authorList>
    </citation>
    <scope>NUCLEOTIDE SEQUENCE</scope>
</reference>
<organism evidence="2">
    <name type="scientific">marine sediment metagenome</name>
    <dbReference type="NCBI Taxonomy" id="412755"/>
    <lineage>
        <taxon>unclassified sequences</taxon>
        <taxon>metagenomes</taxon>
        <taxon>ecological metagenomes</taxon>
    </lineage>
</organism>
<comment type="caution">
    <text evidence="2">The sequence shown here is derived from an EMBL/GenBank/DDBJ whole genome shotgun (WGS) entry which is preliminary data.</text>
</comment>
<protein>
    <submittedName>
        <fullName evidence="2">Uncharacterized protein</fullName>
    </submittedName>
</protein>
<proteinExistence type="predicted"/>
<dbReference type="EMBL" id="LAZR01001321">
    <property type="protein sequence ID" value="KKN46614.1"/>
    <property type="molecule type" value="Genomic_DNA"/>
</dbReference>